<dbReference type="InterPro" id="IPR001509">
    <property type="entry name" value="Epimerase_deHydtase"/>
</dbReference>
<evidence type="ECO:0000313" key="3">
    <source>
        <dbReference type="Proteomes" id="UP001500213"/>
    </source>
</evidence>
<dbReference type="InterPro" id="IPR036291">
    <property type="entry name" value="NAD(P)-bd_dom_sf"/>
</dbReference>
<keyword evidence="3" id="KW-1185">Reference proteome</keyword>
<evidence type="ECO:0000313" key="2">
    <source>
        <dbReference type="EMBL" id="GAA4183787.1"/>
    </source>
</evidence>
<sequence>MSGSSHVVVGAGLIGRRVARLLVDRGDRVTLITRRGTELPGARAVAADASDATALAAVCDHANRIFLCANPAIYSAEEWARVWPPIFRAAIAAARSAGAGLVVMGNLYPYGLPQGPMTEHSAERTTSRKGLIRKAGWEAVKAAHDAGEVRAVEVRASDYFGPGAGATALLGERFFVPVLESRVARVVGNPSLPHSWSYLDDIAATLVAAADYPGEWGRVWHVPSGEPHSQLKIAATLNAWFGTSGRVAPIPLLALRTMALFSPQLAGVLDESYQFRNPFVLDASETERMLGVRATPWEQSLRDTAQSYRAIS</sequence>
<evidence type="ECO:0000259" key="1">
    <source>
        <dbReference type="Pfam" id="PF01370"/>
    </source>
</evidence>
<gene>
    <name evidence="2" type="ORF">GCM10022288_03640</name>
</gene>
<comment type="caution">
    <text evidence="2">The sequence shown here is derived from an EMBL/GenBank/DDBJ whole genome shotgun (WGS) entry which is preliminary data.</text>
</comment>
<dbReference type="Gene3D" id="3.40.50.720">
    <property type="entry name" value="NAD(P)-binding Rossmann-like Domain"/>
    <property type="match status" value="1"/>
</dbReference>
<reference evidence="3" key="1">
    <citation type="journal article" date="2019" name="Int. J. Syst. Evol. Microbiol.">
        <title>The Global Catalogue of Microorganisms (GCM) 10K type strain sequencing project: providing services to taxonomists for standard genome sequencing and annotation.</title>
        <authorList>
            <consortium name="The Broad Institute Genomics Platform"/>
            <consortium name="The Broad Institute Genome Sequencing Center for Infectious Disease"/>
            <person name="Wu L."/>
            <person name="Ma J."/>
        </authorList>
    </citation>
    <scope>NUCLEOTIDE SEQUENCE [LARGE SCALE GENOMIC DNA]</scope>
    <source>
        <strain evidence="3">JCM 17593</strain>
    </source>
</reference>
<proteinExistence type="predicted"/>
<protein>
    <submittedName>
        <fullName evidence="2">NAD-dependent epimerase/dehydratase family protein</fullName>
    </submittedName>
</protein>
<accession>A0ABP8AH20</accession>
<name>A0ABP8AH20_9MICO</name>
<dbReference type="Proteomes" id="UP001500213">
    <property type="component" value="Unassembled WGS sequence"/>
</dbReference>
<dbReference type="SUPFAM" id="SSF51735">
    <property type="entry name" value="NAD(P)-binding Rossmann-fold domains"/>
    <property type="match status" value="1"/>
</dbReference>
<feature type="domain" description="NAD-dependent epimerase/dehydratase" evidence="1">
    <location>
        <begin position="8"/>
        <end position="212"/>
    </location>
</feature>
<dbReference type="RefSeq" id="WP_344773192.1">
    <property type="nucleotide sequence ID" value="NZ_BAABBX010000002.1"/>
</dbReference>
<dbReference type="EMBL" id="BAABBX010000002">
    <property type="protein sequence ID" value="GAA4183787.1"/>
    <property type="molecule type" value="Genomic_DNA"/>
</dbReference>
<dbReference type="Pfam" id="PF01370">
    <property type="entry name" value="Epimerase"/>
    <property type="match status" value="1"/>
</dbReference>
<organism evidence="2 3">
    <name type="scientific">Gryllotalpicola kribbensis</name>
    <dbReference type="NCBI Taxonomy" id="993084"/>
    <lineage>
        <taxon>Bacteria</taxon>
        <taxon>Bacillati</taxon>
        <taxon>Actinomycetota</taxon>
        <taxon>Actinomycetes</taxon>
        <taxon>Micrococcales</taxon>
        <taxon>Microbacteriaceae</taxon>
        <taxon>Gryllotalpicola</taxon>
    </lineage>
</organism>